<proteinExistence type="predicted"/>
<evidence type="ECO:0000256" key="1">
    <source>
        <dbReference type="SAM" id="SignalP"/>
    </source>
</evidence>
<feature type="chain" id="PRO_5015705620" description="Lipoprotein" evidence="1">
    <location>
        <begin position="22"/>
        <end position="120"/>
    </location>
</feature>
<comment type="caution">
    <text evidence="2">The sequence shown here is derived from an EMBL/GenBank/DDBJ whole genome shotgun (WGS) entry which is preliminary data.</text>
</comment>
<dbReference type="Proteomes" id="UP000241899">
    <property type="component" value="Unassembled WGS sequence"/>
</dbReference>
<name>A0A2T4JGB8_9RHOB</name>
<dbReference type="RefSeq" id="WP_107325489.1">
    <property type="nucleotide sequence ID" value="NZ_NHSP01000007.1"/>
</dbReference>
<reference evidence="2 3" key="1">
    <citation type="submission" date="2018-03" db="EMBL/GenBank/DDBJ databases">
        <title>Rhodobacter veldkampii.</title>
        <authorList>
            <person name="Meyer T.E."/>
            <person name="Miller S."/>
            <person name="Lodha T."/>
            <person name="Gandham S."/>
            <person name="Chintalapati S."/>
            <person name="Chintalapati V.R."/>
        </authorList>
    </citation>
    <scope>NUCLEOTIDE SEQUENCE [LARGE SCALE GENOMIC DNA]</scope>
    <source>
        <strain evidence="2 3">DSM 11550</strain>
    </source>
</reference>
<protein>
    <recommendedName>
        <fullName evidence="4">Lipoprotein</fullName>
    </recommendedName>
</protein>
<dbReference type="EMBL" id="PZKF01000027">
    <property type="protein sequence ID" value="PTE16954.1"/>
    <property type="molecule type" value="Genomic_DNA"/>
</dbReference>
<evidence type="ECO:0008006" key="4">
    <source>
        <dbReference type="Google" id="ProtNLM"/>
    </source>
</evidence>
<keyword evidence="3" id="KW-1185">Reference proteome</keyword>
<dbReference type="AlphaFoldDB" id="A0A2T4JGB8"/>
<organism evidence="2 3">
    <name type="scientific">Phaeovulum veldkampii DSM 11550</name>
    <dbReference type="NCBI Taxonomy" id="1185920"/>
    <lineage>
        <taxon>Bacteria</taxon>
        <taxon>Pseudomonadati</taxon>
        <taxon>Pseudomonadota</taxon>
        <taxon>Alphaproteobacteria</taxon>
        <taxon>Rhodobacterales</taxon>
        <taxon>Paracoccaceae</taxon>
        <taxon>Phaeovulum</taxon>
    </lineage>
</organism>
<evidence type="ECO:0000313" key="2">
    <source>
        <dbReference type="EMBL" id="PTE16954.1"/>
    </source>
</evidence>
<evidence type="ECO:0000313" key="3">
    <source>
        <dbReference type="Proteomes" id="UP000241899"/>
    </source>
</evidence>
<sequence length="120" mass="12528">MKKLALALLALSACAPTVVTEFNGDSVTVQSQYAKVMPDVTAEAARICATKGLRAEYASTREVYAPQYASGAYAHLFLCLDGRRGGFVSRGAATPTSRNLAPSSFSPAITGSYLDSASSL</sequence>
<dbReference type="OrthoDB" id="7877107at2"/>
<feature type="signal peptide" evidence="1">
    <location>
        <begin position="1"/>
        <end position="21"/>
    </location>
</feature>
<accession>A0A2T4JGB8</accession>
<keyword evidence="1" id="KW-0732">Signal</keyword>
<gene>
    <name evidence="2" type="ORF">C5F46_11480</name>
</gene>